<dbReference type="AlphaFoldDB" id="A0A3B0XVL4"/>
<proteinExistence type="predicted"/>
<accession>A0A3B0XVL4</accession>
<reference evidence="1" key="1">
    <citation type="submission" date="2018-06" db="EMBL/GenBank/DDBJ databases">
        <authorList>
            <person name="Zhirakovskaya E."/>
        </authorList>
    </citation>
    <scope>NUCLEOTIDE SEQUENCE</scope>
</reference>
<name>A0A3B0XVL4_9ZZZZ</name>
<protein>
    <submittedName>
        <fullName evidence="1">Uncharacterized protein</fullName>
    </submittedName>
</protein>
<sequence length="99" mass="11222">MNKLIAVIHNSNKYLITIVVLAIISPILMWSSTVTAHKTGNEIRHFKSCKVLSSKKKYRKCMKCLKGKGTGDKHFHADRLFQRCMLNGKVPFFRSGPSS</sequence>
<organism evidence="1">
    <name type="scientific">hydrothermal vent metagenome</name>
    <dbReference type="NCBI Taxonomy" id="652676"/>
    <lineage>
        <taxon>unclassified sequences</taxon>
        <taxon>metagenomes</taxon>
        <taxon>ecological metagenomes</taxon>
    </lineage>
</organism>
<dbReference type="EMBL" id="UOFL01000036">
    <property type="protein sequence ID" value="VAW72368.1"/>
    <property type="molecule type" value="Genomic_DNA"/>
</dbReference>
<evidence type="ECO:0000313" key="1">
    <source>
        <dbReference type="EMBL" id="VAW72368.1"/>
    </source>
</evidence>
<gene>
    <name evidence="1" type="ORF">MNBD_GAMMA12-1753</name>
</gene>